<sequence>MAQKRIGRRLVWFAAIWIASVLALGLVAYGIKLFIG</sequence>
<evidence type="ECO:0000313" key="3">
    <source>
        <dbReference type="Proteomes" id="UP000231259"/>
    </source>
</evidence>
<dbReference type="OrthoDB" id="6199137at2"/>
<name>A0A2G8R8Z0_9RHOB</name>
<dbReference type="InterPro" id="IPR018895">
    <property type="entry name" value="DUF2474"/>
</dbReference>
<evidence type="ECO:0008006" key="4">
    <source>
        <dbReference type="Google" id="ProtNLM"/>
    </source>
</evidence>
<reference evidence="2 3" key="1">
    <citation type="submission" date="2013-09" db="EMBL/GenBank/DDBJ databases">
        <title>Genome sequencing of Phaeobacter antarcticus sp. nov. SM1211.</title>
        <authorList>
            <person name="Zhang X.-Y."/>
            <person name="Liu C."/>
            <person name="Chen X.-L."/>
            <person name="Xie B.-B."/>
            <person name="Qin Q.-L."/>
            <person name="Rong J.-C."/>
            <person name="Zhang Y.-Z."/>
        </authorList>
    </citation>
    <scope>NUCLEOTIDE SEQUENCE [LARGE SCALE GENOMIC DNA]</scope>
    <source>
        <strain evidence="2 3">SM1211</strain>
    </source>
</reference>
<keyword evidence="1" id="KW-0472">Membrane</keyword>
<dbReference type="Proteomes" id="UP000231259">
    <property type="component" value="Unassembled WGS sequence"/>
</dbReference>
<organism evidence="2 3">
    <name type="scientific">Puniceibacterium antarcticum</name>
    <dbReference type="NCBI Taxonomy" id="1206336"/>
    <lineage>
        <taxon>Bacteria</taxon>
        <taxon>Pseudomonadati</taxon>
        <taxon>Pseudomonadota</taxon>
        <taxon>Alphaproteobacteria</taxon>
        <taxon>Rhodobacterales</taxon>
        <taxon>Paracoccaceae</taxon>
        <taxon>Puniceibacterium</taxon>
    </lineage>
</organism>
<dbReference type="Pfam" id="PF10617">
    <property type="entry name" value="DUF2474"/>
    <property type="match status" value="1"/>
</dbReference>
<keyword evidence="1" id="KW-0812">Transmembrane</keyword>
<dbReference type="AlphaFoldDB" id="A0A2G8R8Z0"/>
<proteinExistence type="predicted"/>
<dbReference type="RefSeq" id="WP_099912776.1">
    <property type="nucleotide sequence ID" value="NZ_AWWI01000141.1"/>
</dbReference>
<feature type="transmembrane region" description="Helical" evidence="1">
    <location>
        <begin position="12"/>
        <end position="35"/>
    </location>
</feature>
<dbReference type="EMBL" id="AWWI01000141">
    <property type="protein sequence ID" value="PIL18026.1"/>
    <property type="molecule type" value="Genomic_DNA"/>
</dbReference>
<evidence type="ECO:0000313" key="2">
    <source>
        <dbReference type="EMBL" id="PIL18026.1"/>
    </source>
</evidence>
<accession>A0A2G8R8Z0</accession>
<protein>
    <recommendedName>
        <fullName evidence="4">DUF2474 domain-containing protein</fullName>
    </recommendedName>
</protein>
<evidence type="ECO:0000256" key="1">
    <source>
        <dbReference type="SAM" id="Phobius"/>
    </source>
</evidence>
<keyword evidence="1" id="KW-1133">Transmembrane helix</keyword>
<comment type="caution">
    <text evidence="2">The sequence shown here is derived from an EMBL/GenBank/DDBJ whole genome shotgun (WGS) entry which is preliminary data.</text>
</comment>
<keyword evidence="3" id="KW-1185">Reference proteome</keyword>
<gene>
    <name evidence="2" type="ORF">P775_21635</name>
</gene>